<evidence type="ECO:0000256" key="3">
    <source>
        <dbReference type="ARBA" id="ARBA00022606"/>
    </source>
</evidence>
<keyword evidence="10 13" id="KW-0675">Receptor</keyword>
<proteinExistence type="inferred from homology"/>
<evidence type="ECO:0000256" key="13">
    <source>
        <dbReference type="RuleBase" id="RU000688"/>
    </source>
</evidence>
<dbReference type="PANTHER" id="PTHR24242">
    <property type="entry name" value="G-PROTEIN COUPLED RECEPTOR"/>
    <property type="match status" value="1"/>
</dbReference>
<evidence type="ECO:0000259" key="15">
    <source>
        <dbReference type="PROSITE" id="PS50262"/>
    </source>
</evidence>
<dbReference type="PROSITE" id="PS00237">
    <property type="entry name" value="G_PROTEIN_RECEP_F1_1"/>
    <property type="match status" value="1"/>
</dbReference>
<keyword evidence="7 13" id="KW-0297">G-protein coupled receptor</keyword>
<evidence type="ECO:0000256" key="10">
    <source>
        <dbReference type="ARBA" id="ARBA00023170"/>
    </source>
</evidence>
<dbReference type="PANTHER" id="PTHR24242:SF227">
    <property type="entry name" value="OLFACTORY RECEPTOR"/>
    <property type="match status" value="1"/>
</dbReference>
<dbReference type="Proteomes" id="UP000018936">
    <property type="component" value="Unassembled WGS sequence"/>
</dbReference>
<evidence type="ECO:0000256" key="6">
    <source>
        <dbReference type="ARBA" id="ARBA00022989"/>
    </source>
</evidence>
<dbReference type="EMBL" id="AZIM01004433">
    <property type="protein sequence ID" value="ETE60737.1"/>
    <property type="molecule type" value="Genomic_DNA"/>
</dbReference>
<dbReference type="FunFam" id="1.20.1070.10:FF:000001">
    <property type="entry name" value="Olfactory receptor"/>
    <property type="match status" value="1"/>
</dbReference>
<evidence type="ECO:0000256" key="11">
    <source>
        <dbReference type="ARBA" id="ARBA00023180"/>
    </source>
</evidence>
<reference evidence="16 17" key="1">
    <citation type="journal article" date="2013" name="Proc. Natl. Acad. Sci. U.S.A.">
        <title>The king cobra genome reveals dynamic gene evolution and adaptation in the snake venom system.</title>
        <authorList>
            <person name="Vonk F.J."/>
            <person name="Casewell N.R."/>
            <person name="Henkel C.V."/>
            <person name="Heimberg A.M."/>
            <person name="Jansen H.J."/>
            <person name="McCleary R.J."/>
            <person name="Kerkkamp H.M."/>
            <person name="Vos R.A."/>
            <person name="Guerreiro I."/>
            <person name="Calvete J.J."/>
            <person name="Wuster W."/>
            <person name="Woods A.E."/>
            <person name="Logan J.M."/>
            <person name="Harrison R.A."/>
            <person name="Castoe T.A."/>
            <person name="de Koning A.P."/>
            <person name="Pollock D.D."/>
            <person name="Yandell M."/>
            <person name="Calderon D."/>
            <person name="Renjifo C."/>
            <person name="Currier R.B."/>
            <person name="Salgado D."/>
            <person name="Pla D."/>
            <person name="Sanz L."/>
            <person name="Hyder A.S."/>
            <person name="Ribeiro J.M."/>
            <person name="Arntzen J.W."/>
            <person name="van den Thillart G.E."/>
            <person name="Boetzer M."/>
            <person name="Pirovano W."/>
            <person name="Dirks R.P."/>
            <person name="Spaink H.P."/>
            <person name="Duboule D."/>
            <person name="McGlinn E."/>
            <person name="Kini R.M."/>
            <person name="Richardson M.K."/>
        </authorList>
    </citation>
    <scope>NUCLEOTIDE SEQUENCE</scope>
    <source>
        <tissue evidence="16">Blood</tissue>
    </source>
</reference>
<feature type="transmembrane region" description="Helical" evidence="14">
    <location>
        <begin position="25"/>
        <end position="46"/>
    </location>
</feature>
<dbReference type="GO" id="GO:0005886">
    <property type="term" value="C:plasma membrane"/>
    <property type="evidence" value="ECO:0007669"/>
    <property type="project" value="UniProtKB-SubCell"/>
</dbReference>
<dbReference type="Pfam" id="PF00001">
    <property type="entry name" value="7tm_1"/>
    <property type="match status" value="1"/>
</dbReference>
<dbReference type="Pfam" id="PF13853">
    <property type="entry name" value="7tm_4"/>
    <property type="match status" value="1"/>
</dbReference>
<feature type="transmembrane region" description="Helical" evidence="14">
    <location>
        <begin position="305"/>
        <end position="321"/>
    </location>
</feature>
<evidence type="ECO:0000256" key="8">
    <source>
        <dbReference type="ARBA" id="ARBA00023136"/>
    </source>
</evidence>
<dbReference type="Gene3D" id="1.20.1070.10">
    <property type="entry name" value="Rhodopsin 7-helix transmembrane proteins"/>
    <property type="match status" value="2"/>
</dbReference>
<accession>V8NGQ2</accession>
<feature type="transmembrane region" description="Helical" evidence="14">
    <location>
        <begin position="239"/>
        <end position="262"/>
    </location>
</feature>
<dbReference type="PROSITE" id="PS50262">
    <property type="entry name" value="G_PROTEIN_RECEP_F1_2"/>
    <property type="match status" value="1"/>
</dbReference>
<keyword evidence="12 13" id="KW-0807">Transducer</keyword>
<dbReference type="SUPFAM" id="SSF81321">
    <property type="entry name" value="Family A G protein-coupled receptor-like"/>
    <property type="match status" value="2"/>
</dbReference>
<feature type="transmembrane region" description="Helical" evidence="14">
    <location>
        <begin position="206"/>
        <end position="227"/>
    </location>
</feature>
<dbReference type="InterPro" id="IPR000276">
    <property type="entry name" value="GPCR_Rhodpsn"/>
</dbReference>
<dbReference type="OrthoDB" id="9445499at2759"/>
<organism evidence="16 17">
    <name type="scientific">Ophiophagus hannah</name>
    <name type="common">King cobra</name>
    <name type="synonym">Naja hannah</name>
    <dbReference type="NCBI Taxonomy" id="8665"/>
    <lineage>
        <taxon>Eukaryota</taxon>
        <taxon>Metazoa</taxon>
        <taxon>Chordata</taxon>
        <taxon>Craniata</taxon>
        <taxon>Vertebrata</taxon>
        <taxon>Euteleostomi</taxon>
        <taxon>Lepidosauria</taxon>
        <taxon>Squamata</taxon>
        <taxon>Bifurcata</taxon>
        <taxon>Unidentata</taxon>
        <taxon>Episquamata</taxon>
        <taxon>Toxicofera</taxon>
        <taxon>Serpentes</taxon>
        <taxon>Colubroidea</taxon>
        <taxon>Elapidae</taxon>
        <taxon>Elapinae</taxon>
        <taxon>Ophiophagus</taxon>
    </lineage>
</organism>
<comment type="subcellular location">
    <subcellularLocation>
        <location evidence="1">Cell membrane</location>
        <topology evidence="1">Multi-pass membrane protein</topology>
    </subcellularLocation>
</comment>
<dbReference type="GO" id="GO:0004984">
    <property type="term" value="F:olfactory receptor activity"/>
    <property type="evidence" value="ECO:0007669"/>
    <property type="project" value="InterPro"/>
</dbReference>
<evidence type="ECO:0000313" key="16">
    <source>
        <dbReference type="EMBL" id="ETE60737.1"/>
    </source>
</evidence>
<name>V8NGQ2_OPHHA</name>
<dbReference type="InterPro" id="IPR050939">
    <property type="entry name" value="Olfactory_GPCR1"/>
</dbReference>
<evidence type="ECO:0000256" key="1">
    <source>
        <dbReference type="ARBA" id="ARBA00004651"/>
    </source>
</evidence>
<evidence type="ECO:0000313" key="17">
    <source>
        <dbReference type="Proteomes" id="UP000018936"/>
    </source>
</evidence>
<evidence type="ECO:0000256" key="5">
    <source>
        <dbReference type="ARBA" id="ARBA00022725"/>
    </source>
</evidence>
<evidence type="ECO:0000256" key="7">
    <source>
        <dbReference type="ARBA" id="ARBA00023040"/>
    </source>
</evidence>
<dbReference type="GO" id="GO:0004930">
    <property type="term" value="F:G protein-coupled receptor activity"/>
    <property type="evidence" value="ECO:0007669"/>
    <property type="project" value="UniProtKB-KW"/>
</dbReference>
<dbReference type="InterPro" id="IPR017452">
    <property type="entry name" value="GPCR_Rhodpsn_7TM"/>
</dbReference>
<evidence type="ECO:0000256" key="2">
    <source>
        <dbReference type="ARBA" id="ARBA00022475"/>
    </source>
</evidence>
<keyword evidence="8 14" id="KW-0472">Membrane</keyword>
<feature type="transmembrane region" description="Helical" evidence="14">
    <location>
        <begin position="336"/>
        <end position="356"/>
    </location>
</feature>
<feature type="transmembrane region" description="Helical" evidence="14">
    <location>
        <begin position="58"/>
        <end position="77"/>
    </location>
</feature>
<evidence type="ECO:0000256" key="12">
    <source>
        <dbReference type="ARBA" id="ARBA00023224"/>
    </source>
</evidence>
<gene>
    <name evidence="16" type="primary">OR11G2</name>
    <name evidence="16" type="ORF">L345_13521</name>
</gene>
<protein>
    <submittedName>
        <fullName evidence="16">Olfactory receptor 11G2</fullName>
    </submittedName>
</protein>
<dbReference type="PRINTS" id="PR00237">
    <property type="entry name" value="GPCRRHODOPSN"/>
</dbReference>
<keyword evidence="2" id="KW-1003">Cell membrane</keyword>
<keyword evidence="3" id="KW-0716">Sensory transduction</keyword>
<feature type="transmembrane region" description="Helical" evidence="14">
    <location>
        <begin position="274"/>
        <end position="293"/>
    </location>
</feature>
<dbReference type="InterPro" id="IPR000725">
    <property type="entry name" value="Olfact_rcpt"/>
</dbReference>
<keyword evidence="6 14" id="KW-1133">Transmembrane helix</keyword>
<feature type="domain" description="G-protein coupled receptors family 1 profile" evidence="15">
    <location>
        <begin position="41"/>
        <end position="291"/>
    </location>
</feature>
<comment type="caution">
    <text evidence="16">The sequence shown here is derived from an EMBL/GenBank/DDBJ whole genome shotgun (WGS) entry which is preliminary data.</text>
</comment>
<feature type="transmembrane region" description="Helical" evidence="14">
    <location>
        <begin position="98"/>
        <end position="121"/>
    </location>
</feature>
<sequence>MELNNGTAVQEFILLGFRMDQKKQFLLFAFLIILYVLTLVENSTIITVVLTDNQLRQLPMYILLSNFSWLEICYVTTSIPRLLYNLATQNQVISFHACFFQFYIFFSLGSAEFFFLSAMALDRYLAICHPLHYPNIVSPNFCYRLITGCWLVGFLGYLLPIVLISKLSFCGDNSIDNFVCDLVPILSLACLPLGKTPFVMQISMQTQFLLNVFFVTFSYGNVIYTLMKSFSQSRCRKGFSTISMHLLVVTLFYSTVGAMYVFPQGESHSNISKAITLFYAAVTPFLNPFIYCLRNDKVKEALDNNVLFVMLSYGIVIYTLMKSPSKGNCRKGFNTISMHLLVVTIFYSTVGAMYVIPVGESYLKINKTITLFYAAIIPFLNPLIYCLRNDQVKEALHKLLAEISGLIMTTITV</sequence>
<feature type="transmembrane region" description="Helical" evidence="14">
    <location>
        <begin position="141"/>
        <end position="163"/>
    </location>
</feature>
<evidence type="ECO:0000256" key="4">
    <source>
        <dbReference type="ARBA" id="ARBA00022692"/>
    </source>
</evidence>
<feature type="non-terminal residue" evidence="16">
    <location>
        <position position="1"/>
    </location>
</feature>
<keyword evidence="4 13" id="KW-0812">Transmembrane</keyword>
<evidence type="ECO:0000256" key="14">
    <source>
        <dbReference type="SAM" id="Phobius"/>
    </source>
</evidence>
<keyword evidence="5" id="KW-0552">Olfaction</keyword>
<keyword evidence="17" id="KW-1185">Reference proteome</keyword>
<comment type="similarity">
    <text evidence="13">Belongs to the G-protein coupled receptor 1 family.</text>
</comment>
<keyword evidence="11" id="KW-0325">Glycoprotein</keyword>
<dbReference type="AlphaFoldDB" id="V8NGQ2"/>
<keyword evidence="9" id="KW-1015">Disulfide bond</keyword>
<dbReference type="PRINTS" id="PR00245">
    <property type="entry name" value="OLFACTORYR"/>
</dbReference>
<evidence type="ECO:0000256" key="9">
    <source>
        <dbReference type="ARBA" id="ARBA00023157"/>
    </source>
</evidence>